<dbReference type="InterPro" id="IPR011009">
    <property type="entry name" value="Kinase-like_dom_sf"/>
</dbReference>
<feature type="domain" description="Aminoglycoside phosphotransferase" evidence="1">
    <location>
        <begin position="92"/>
        <end position="292"/>
    </location>
</feature>
<dbReference type="Pfam" id="PF01636">
    <property type="entry name" value="APH"/>
    <property type="match status" value="1"/>
</dbReference>
<reference evidence="2" key="1">
    <citation type="submission" date="2020-05" db="EMBL/GenBank/DDBJ databases">
        <authorList>
            <person name="Chiriac C."/>
            <person name="Salcher M."/>
            <person name="Ghai R."/>
            <person name="Kavagutti S V."/>
        </authorList>
    </citation>
    <scope>NUCLEOTIDE SEQUENCE</scope>
</reference>
<dbReference type="PANTHER" id="PTHR23020">
    <property type="entry name" value="UNCHARACTERIZED NUCLEAR HORMONE RECEPTOR-RELATED"/>
    <property type="match status" value="1"/>
</dbReference>
<dbReference type="SUPFAM" id="SSF56112">
    <property type="entry name" value="Protein kinase-like (PK-like)"/>
    <property type="match status" value="1"/>
</dbReference>
<gene>
    <name evidence="2" type="ORF">UFOPK1421_00040</name>
</gene>
<dbReference type="InterPro" id="IPR002575">
    <property type="entry name" value="Aminoglycoside_PTrfase"/>
</dbReference>
<dbReference type="PANTHER" id="PTHR23020:SF41">
    <property type="entry name" value="AMINOGLYCOSIDE PHOSPHOTRANSFERASE DOMAIN-CONTAINING PROTEIN"/>
    <property type="match status" value="1"/>
</dbReference>
<evidence type="ECO:0000313" key="2">
    <source>
        <dbReference type="EMBL" id="CAB4532156.1"/>
    </source>
</evidence>
<organism evidence="2">
    <name type="scientific">freshwater metagenome</name>
    <dbReference type="NCBI Taxonomy" id="449393"/>
    <lineage>
        <taxon>unclassified sequences</taxon>
        <taxon>metagenomes</taxon>
        <taxon>ecological metagenomes</taxon>
    </lineage>
</organism>
<evidence type="ECO:0000259" key="1">
    <source>
        <dbReference type="Pfam" id="PF01636"/>
    </source>
</evidence>
<dbReference type="AlphaFoldDB" id="A0A6J6B0A2"/>
<name>A0A6J6B0A2_9ZZZZ</name>
<dbReference type="EMBL" id="CAEZSL010000003">
    <property type="protein sequence ID" value="CAB4532156.1"/>
    <property type="molecule type" value="Genomic_DNA"/>
</dbReference>
<protein>
    <submittedName>
        <fullName evidence="2">Unannotated protein</fullName>
    </submittedName>
</protein>
<accession>A0A6J6B0A2</accession>
<dbReference type="Gene3D" id="3.90.1200.10">
    <property type="match status" value="1"/>
</dbReference>
<dbReference type="InterPro" id="IPR052961">
    <property type="entry name" value="Oxido-Kinase-like_Enzymes"/>
</dbReference>
<proteinExistence type="predicted"/>
<sequence>MGEILDIRSDPTTIDAAWMNQALESSGVRGEATITQCTFEGFVGTGQTGCNARFSLTWDDPSGRPSTVMGKFPSFDATARATGFGGSAYVTEHNFYTRIAHTVKIRAPKCYHAALNLEAQEFCLIMEDLSGSEQGDQFVGLTMAEAELAIDQAVLLHAPRWGDPTLAQSGANPSTPEERSMQLAMIYGLLLPAFIERLGSRLELPIRQVIEDFAPMVGAWALGSGSPLTVAHYDFRPDNFLFARSPDAPPLVVVDWQTANEGLGMVDVAYMIAGSFSPERRREVEQQLVDSYRSKLNGAGVTYDEATCWRDYRFGALWGLIITVLATSMAARTERGDDLFVTMATQYGHLCLDHDSLSLLK</sequence>